<evidence type="ECO:0000313" key="9">
    <source>
        <dbReference type="EMBL" id="QDU85496.1"/>
    </source>
</evidence>
<dbReference type="Gene3D" id="2.40.50.140">
    <property type="entry name" value="Nucleic acid-binding proteins"/>
    <property type="match status" value="1"/>
</dbReference>
<dbReference type="Proteomes" id="UP000319342">
    <property type="component" value="Chromosome"/>
</dbReference>
<keyword evidence="10" id="KW-1185">Reference proteome</keyword>
<dbReference type="InterPro" id="IPR042242">
    <property type="entry name" value="RecO_C"/>
</dbReference>
<dbReference type="InterPro" id="IPR022572">
    <property type="entry name" value="DNA_rep/recomb_RecO_N"/>
</dbReference>
<dbReference type="GO" id="GO:0043590">
    <property type="term" value="C:bacterial nucleoid"/>
    <property type="evidence" value="ECO:0007669"/>
    <property type="project" value="TreeGrafter"/>
</dbReference>
<keyword evidence="4 7" id="KW-0233">DNA recombination</keyword>
<sequence length="265" mass="28307">MPSPALLLSRTHYGETSLVATVLSPRHGRVRLLAKGAYRSTSRFFGVLDAFHTLELDWRPAKGDGLALLTGGDWLRRRRAIPSHGVAYRAAWTVLETAKLVARDDLPEPHLFELAERALDELDAAAVRGDERGARLVRLAFDLRTLRSLGLAPALAHCAHCGRPAPPTRSAAETTLFAADQGGRLCRSCAGQLGPTANAPANVPSRLIEWTATLLASDVGRAGGTQPPGAASDRASLLALERLVDRFTAHHLDAGRKSLGAARTA</sequence>
<dbReference type="PANTHER" id="PTHR33991">
    <property type="entry name" value="DNA REPAIR PROTEIN RECO"/>
    <property type="match status" value="1"/>
</dbReference>
<keyword evidence="5 7" id="KW-0234">DNA repair</keyword>
<dbReference type="InterPro" id="IPR003717">
    <property type="entry name" value="RecO"/>
</dbReference>
<evidence type="ECO:0000256" key="5">
    <source>
        <dbReference type="ARBA" id="ARBA00023204"/>
    </source>
</evidence>
<feature type="domain" description="DNA replication/recombination mediator RecO N-terminal" evidence="8">
    <location>
        <begin position="4"/>
        <end position="75"/>
    </location>
</feature>
<dbReference type="SUPFAM" id="SSF50249">
    <property type="entry name" value="Nucleic acid-binding proteins"/>
    <property type="match status" value="1"/>
</dbReference>
<reference evidence="9 10" key="1">
    <citation type="submission" date="2019-02" db="EMBL/GenBank/DDBJ databases">
        <title>Deep-cultivation of Planctomycetes and their phenomic and genomic characterization uncovers novel biology.</title>
        <authorList>
            <person name="Wiegand S."/>
            <person name="Jogler M."/>
            <person name="Boedeker C."/>
            <person name="Pinto D."/>
            <person name="Vollmers J."/>
            <person name="Rivas-Marin E."/>
            <person name="Kohn T."/>
            <person name="Peeters S.H."/>
            <person name="Heuer A."/>
            <person name="Rast P."/>
            <person name="Oberbeckmann S."/>
            <person name="Bunk B."/>
            <person name="Jeske O."/>
            <person name="Meyerdierks A."/>
            <person name="Storesund J.E."/>
            <person name="Kallscheuer N."/>
            <person name="Luecker S."/>
            <person name="Lage O.M."/>
            <person name="Pohl T."/>
            <person name="Merkel B.J."/>
            <person name="Hornburger P."/>
            <person name="Mueller R.-W."/>
            <person name="Bruemmer F."/>
            <person name="Labrenz M."/>
            <person name="Spormann A.M."/>
            <person name="Op den Camp H."/>
            <person name="Overmann J."/>
            <person name="Amann R."/>
            <person name="Jetten M.S.M."/>
            <person name="Mascher T."/>
            <person name="Medema M.H."/>
            <person name="Devos D.P."/>
            <person name="Kaster A.-K."/>
            <person name="Ovreas L."/>
            <person name="Rohde M."/>
            <person name="Galperin M.Y."/>
            <person name="Jogler C."/>
        </authorList>
    </citation>
    <scope>NUCLEOTIDE SEQUENCE [LARGE SCALE GENOMIC DNA]</scope>
    <source>
        <strain evidence="9 10">Pla163</strain>
    </source>
</reference>
<dbReference type="InterPro" id="IPR012340">
    <property type="entry name" value="NA-bd_OB-fold"/>
</dbReference>
<evidence type="ECO:0000256" key="4">
    <source>
        <dbReference type="ARBA" id="ARBA00023172"/>
    </source>
</evidence>
<comment type="function">
    <text evidence="7">Involved in DNA repair and RecF pathway recombination.</text>
</comment>
<dbReference type="Pfam" id="PF11967">
    <property type="entry name" value="RecO_N"/>
    <property type="match status" value="1"/>
</dbReference>
<dbReference type="AlphaFoldDB" id="A0A518D1Z4"/>
<dbReference type="PANTHER" id="PTHR33991:SF1">
    <property type="entry name" value="DNA REPAIR PROTEIN RECO"/>
    <property type="match status" value="1"/>
</dbReference>
<comment type="similarity">
    <text evidence="1 7">Belongs to the RecO family.</text>
</comment>
<dbReference type="RefSeq" id="WP_419185898.1">
    <property type="nucleotide sequence ID" value="NZ_CP036290.1"/>
</dbReference>
<proteinExistence type="inferred from homology"/>
<evidence type="ECO:0000256" key="1">
    <source>
        <dbReference type="ARBA" id="ARBA00007452"/>
    </source>
</evidence>
<dbReference type="EMBL" id="CP036290">
    <property type="protein sequence ID" value="QDU85496.1"/>
    <property type="molecule type" value="Genomic_DNA"/>
</dbReference>
<accession>A0A518D1Z4</accession>
<organism evidence="9 10">
    <name type="scientific">Rohdeia mirabilis</name>
    <dbReference type="NCBI Taxonomy" id="2528008"/>
    <lineage>
        <taxon>Bacteria</taxon>
        <taxon>Pseudomonadati</taxon>
        <taxon>Planctomycetota</taxon>
        <taxon>Planctomycetia</taxon>
        <taxon>Planctomycetia incertae sedis</taxon>
        <taxon>Rohdeia</taxon>
    </lineage>
</organism>
<dbReference type="GO" id="GO:0006302">
    <property type="term" value="P:double-strand break repair"/>
    <property type="evidence" value="ECO:0007669"/>
    <property type="project" value="TreeGrafter"/>
</dbReference>
<evidence type="ECO:0000256" key="7">
    <source>
        <dbReference type="HAMAP-Rule" id="MF_00201"/>
    </source>
</evidence>
<dbReference type="Gene3D" id="1.20.1440.120">
    <property type="entry name" value="Recombination protein O, C-terminal domain"/>
    <property type="match status" value="1"/>
</dbReference>
<protein>
    <recommendedName>
        <fullName evidence="2 7">DNA repair protein RecO</fullName>
    </recommendedName>
    <alternativeName>
        <fullName evidence="6 7">Recombination protein O</fullName>
    </alternativeName>
</protein>
<dbReference type="GO" id="GO:0006310">
    <property type="term" value="P:DNA recombination"/>
    <property type="evidence" value="ECO:0007669"/>
    <property type="project" value="UniProtKB-UniRule"/>
</dbReference>
<name>A0A518D1Z4_9BACT</name>
<dbReference type="HAMAP" id="MF_00201">
    <property type="entry name" value="RecO"/>
    <property type="match status" value="1"/>
</dbReference>
<evidence type="ECO:0000256" key="2">
    <source>
        <dbReference type="ARBA" id="ARBA00021310"/>
    </source>
</evidence>
<evidence type="ECO:0000313" key="10">
    <source>
        <dbReference type="Proteomes" id="UP000319342"/>
    </source>
</evidence>
<evidence type="ECO:0000259" key="8">
    <source>
        <dbReference type="Pfam" id="PF11967"/>
    </source>
</evidence>
<evidence type="ECO:0000256" key="6">
    <source>
        <dbReference type="ARBA" id="ARBA00033409"/>
    </source>
</evidence>
<gene>
    <name evidence="7 9" type="primary">recO</name>
    <name evidence="9" type="ORF">Pla163_26270</name>
</gene>
<evidence type="ECO:0000256" key="3">
    <source>
        <dbReference type="ARBA" id="ARBA00022763"/>
    </source>
</evidence>
<dbReference type="InterPro" id="IPR037278">
    <property type="entry name" value="ARFGAP/RecO"/>
</dbReference>
<dbReference type="Pfam" id="PF02565">
    <property type="entry name" value="RecO_C"/>
    <property type="match status" value="1"/>
</dbReference>
<keyword evidence="3 7" id="KW-0227">DNA damage</keyword>
<dbReference type="SUPFAM" id="SSF57863">
    <property type="entry name" value="ArfGap/RecO-like zinc finger"/>
    <property type="match status" value="1"/>
</dbReference>
<dbReference type="NCBIfam" id="TIGR00613">
    <property type="entry name" value="reco"/>
    <property type="match status" value="1"/>
</dbReference>